<evidence type="ECO:0000313" key="8">
    <source>
        <dbReference type="Proteomes" id="UP000199041"/>
    </source>
</evidence>
<keyword evidence="6" id="KW-0732">Signal</keyword>
<proteinExistence type="inferred from homology"/>
<dbReference type="SUPFAM" id="SSF54001">
    <property type="entry name" value="Cysteine proteinases"/>
    <property type="match status" value="1"/>
</dbReference>
<feature type="active site" evidence="5">
    <location>
        <position position="340"/>
    </location>
</feature>
<dbReference type="PIRSF" id="PIRSF005700">
    <property type="entry name" value="PepC"/>
    <property type="match status" value="1"/>
</dbReference>
<name>A0A1H3WGH1_9BACT</name>
<evidence type="ECO:0000256" key="6">
    <source>
        <dbReference type="SAM" id="SignalP"/>
    </source>
</evidence>
<dbReference type="PANTHER" id="PTHR10363:SF2">
    <property type="entry name" value="BLEOMYCIN HYDROLASE"/>
    <property type="match status" value="1"/>
</dbReference>
<accession>A0A1H3WGH1</accession>
<evidence type="ECO:0000256" key="4">
    <source>
        <dbReference type="PIRNR" id="PIRNR005700"/>
    </source>
</evidence>
<evidence type="ECO:0000256" key="2">
    <source>
        <dbReference type="ARBA" id="ARBA00022801"/>
    </source>
</evidence>
<dbReference type="PANTHER" id="PTHR10363">
    <property type="entry name" value="BLEOMYCIN HYDROLASE"/>
    <property type="match status" value="1"/>
</dbReference>
<keyword evidence="3 4" id="KW-0788">Thiol protease</keyword>
<dbReference type="GO" id="GO:0070005">
    <property type="term" value="F:cysteine-type aminopeptidase activity"/>
    <property type="evidence" value="ECO:0007669"/>
    <property type="project" value="InterPro"/>
</dbReference>
<dbReference type="GO" id="GO:0006508">
    <property type="term" value="P:proteolysis"/>
    <property type="evidence" value="ECO:0007669"/>
    <property type="project" value="UniProtKB-KW"/>
</dbReference>
<gene>
    <name evidence="7" type="ORF">SAMN05192529_1039</name>
</gene>
<dbReference type="PROSITE" id="PS00139">
    <property type="entry name" value="THIOL_PROTEASE_CYS"/>
    <property type="match status" value="1"/>
</dbReference>
<dbReference type="GO" id="GO:0009636">
    <property type="term" value="P:response to toxic substance"/>
    <property type="evidence" value="ECO:0007669"/>
    <property type="project" value="TreeGrafter"/>
</dbReference>
<feature type="active site" evidence="5">
    <location>
        <position position="361"/>
    </location>
</feature>
<dbReference type="Pfam" id="PF03051">
    <property type="entry name" value="Peptidase_C1_2"/>
    <property type="match status" value="2"/>
</dbReference>
<dbReference type="InterPro" id="IPR038765">
    <property type="entry name" value="Papain-like_cys_pep_sf"/>
</dbReference>
<dbReference type="Gene3D" id="3.90.70.10">
    <property type="entry name" value="Cysteine proteinases"/>
    <property type="match status" value="1"/>
</dbReference>
<sequence length="404" mass="45748">MMGFNVRTAICATLACCAISYSVPMYGQVDLINKVNKDQTVLKDQGYHFTDLINLTYTPVENQGKSGTCWSYSTNSFLESEMIKKGKQPVHLSKIFTARCVYLEKAENYLRMDGNLNYGDGGQAHDVTNMLAKYGTMPEQVYTGLINGATINDFDPMQKEIQQYLKDWLANHHIPDNWKDTINMVMDSHLGKAPEKFTFKGKDYTPLSFAKDYTGLNANDYVEIMSQTNTPYWKRAMLMVPDNWAFMENYVNVPLADLTEIIDGALKKGYTVEWDTDCSEPYFSWLNSVAIVPEGADTLNNKKLDKAAIANWFTKVSPEMKITAKNRQDAYNDKRTTDDHLMHIVGLAKDQNGDEFYIVKNSWGTGNVYKGFLYASKAFVNYKTVAIMVNKNALAPAIKKKMAL</sequence>
<feature type="active site" evidence="5">
    <location>
        <position position="69"/>
    </location>
</feature>
<evidence type="ECO:0000313" key="7">
    <source>
        <dbReference type="EMBL" id="SDZ86205.1"/>
    </source>
</evidence>
<comment type="similarity">
    <text evidence="4">Belongs to the peptidase C1 family.</text>
</comment>
<dbReference type="RefSeq" id="WP_244518718.1">
    <property type="nucleotide sequence ID" value="NZ_FNQY01000003.1"/>
</dbReference>
<protein>
    <recommendedName>
        <fullName evidence="4">Aminopeptidase</fullName>
    </recommendedName>
</protein>
<dbReference type="InterPro" id="IPR004134">
    <property type="entry name" value="Peptidase_C1B"/>
</dbReference>
<dbReference type="GO" id="GO:0043418">
    <property type="term" value="P:homocysteine catabolic process"/>
    <property type="evidence" value="ECO:0007669"/>
    <property type="project" value="TreeGrafter"/>
</dbReference>
<feature type="signal peptide" evidence="6">
    <location>
        <begin position="1"/>
        <end position="27"/>
    </location>
</feature>
<keyword evidence="4" id="KW-0031">Aminopeptidase</keyword>
<dbReference type="EMBL" id="FNQY01000003">
    <property type="protein sequence ID" value="SDZ86205.1"/>
    <property type="molecule type" value="Genomic_DNA"/>
</dbReference>
<dbReference type="GO" id="GO:0005737">
    <property type="term" value="C:cytoplasm"/>
    <property type="evidence" value="ECO:0007669"/>
    <property type="project" value="TreeGrafter"/>
</dbReference>
<dbReference type="InterPro" id="IPR000169">
    <property type="entry name" value="Pept_cys_AS"/>
</dbReference>
<evidence type="ECO:0000256" key="3">
    <source>
        <dbReference type="ARBA" id="ARBA00022807"/>
    </source>
</evidence>
<dbReference type="Proteomes" id="UP000199041">
    <property type="component" value="Unassembled WGS sequence"/>
</dbReference>
<dbReference type="AlphaFoldDB" id="A0A1H3WGH1"/>
<organism evidence="7 8">
    <name type="scientific">Arachidicoccus rhizosphaerae</name>
    <dbReference type="NCBI Taxonomy" id="551991"/>
    <lineage>
        <taxon>Bacteria</taxon>
        <taxon>Pseudomonadati</taxon>
        <taxon>Bacteroidota</taxon>
        <taxon>Chitinophagia</taxon>
        <taxon>Chitinophagales</taxon>
        <taxon>Chitinophagaceae</taxon>
        <taxon>Arachidicoccus</taxon>
    </lineage>
</organism>
<evidence type="ECO:0000256" key="1">
    <source>
        <dbReference type="ARBA" id="ARBA00022670"/>
    </source>
</evidence>
<keyword evidence="8" id="KW-1185">Reference proteome</keyword>
<evidence type="ECO:0000256" key="5">
    <source>
        <dbReference type="PIRSR" id="PIRSR005700-1"/>
    </source>
</evidence>
<feature type="chain" id="PRO_5011725324" description="Aminopeptidase" evidence="6">
    <location>
        <begin position="28"/>
        <end position="404"/>
    </location>
</feature>
<reference evidence="7 8" key="1">
    <citation type="submission" date="2016-10" db="EMBL/GenBank/DDBJ databases">
        <authorList>
            <person name="de Groot N.N."/>
        </authorList>
    </citation>
    <scope>NUCLEOTIDE SEQUENCE [LARGE SCALE GENOMIC DNA]</scope>
    <source>
        <strain evidence="7 8">Vu-144</strain>
    </source>
</reference>
<dbReference type="STRING" id="551991.SAMN05192529_1039"/>
<keyword evidence="2 4" id="KW-0378">Hydrolase</keyword>
<keyword evidence="1 4" id="KW-0645">Protease</keyword>